<accession>A0A9W6MC27</accession>
<dbReference type="AlphaFoldDB" id="A0A9W6MC27"/>
<sequence>MGNESAVHQERVHLRRERRDRSLDGPGEDPAILAGAAEAVMKSAPETAVCWLRAALSAFPPERRGDAGHISLLDVLSRALALAGRLEESRALLREITGHAFRMPDAVRTSAVVRHARIECALGNHGAARTLLGAELTRLDGTPSGPAAALVVGHGIASVLDGRDVELPRLETALRLARENGDAITEAGVLALLGLRDALAGRAETARDSLTESAMIMDRPPETEPAALAECLGVLGWGETLAGRFTEAERHLRLGLSVAGRGEFSYAEPVLLVALSHLHLQVGTVTEAGRLAAEARRLLGRTARGPIADLTRALWSQCQALTGERTSARGAGQAERAVAPSRAGALYLSVGGLAPLEAAVRLSGDPGPCLALLLDAGGGAGLPAVPASLRPLWYELLACAAADAGDPRASDWAERARNAPGAVFQDAHAVAARAHALRACGDHPAAVGLYRRAADLFRHSGFGNRQAWALLSAASCAATAGRVEETDMLIMLTQDVARQSGAAGIGRRAGELRLTTPVSSRSW</sequence>
<dbReference type="Proteomes" id="UP001143474">
    <property type="component" value="Unassembled WGS sequence"/>
</dbReference>
<proteinExistence type="predicted"/>
<evidence type="ECO:0000313" key="2">
    <source>
        <dbReference type="EMBL" id="GLK08964.1"/>
    </source>
</evidence>
<dbReference type="InterPro" id="IPR011990">
    <property type="entry name" value="TPR-like_helical_dom_sf"/>
</dbReference>
<organism evidence="2 3">
    <name type="scientific">Streptosporangium carneum</name>
    <dbReference type="NCBI Taxonomy" id="47481"/>
    <lineage>
        <taxon>Bacteria</taxon>
        <taxon>Bacillati</taxon>
        <taxon>Actinomycetota</taxon>
        <taxon>Actinomycetes</taxon>
        <taxon>Streptosporangiales</taxon>
        <taxon>Streptosporangiaceae</taxon>
        <taxon>Streptosporangium</taxon>
    </lineage>
</organism>
<evidence type="ECO:0000313" key="3">
    <source>
        <dbReference type="Proteomes" id="UP001143474"/>
    </source>
</evidence>
<feature type="compositionally biased region" description="Basic and acidic residues" evidence="1">
    <location>
        <begin position="7"/>
        <end position="23"/>
    </location>
</feature>
<keyword evidence="3" id="KW-1185">Reference proteome</keyword>
<protein>
    <submittedName>
        <fullName evidence="2">Uncharacterized protein</fullName>
    </submittedName>
</protein>
<dbReference type="RefSeq" id="WP_271217454.1">
    <property type="nucleotide sequence ID" value="NZ_BAAAVD010000004.1"/>
</dbReference>
<dbReference type="Gene3D" id="1.25.40.10">
    <property type="entry name" value="Tetratricopeptide repeat domain"/>
    <property type="match status" value="1"/>
</dbReference>
<comment type="caution">
    <text evidence="2">The sequence shown here is derived from an EMBL/GenBank/DDBJ whole genome shotgun (WGS) entry which is preliminary data.</text>
</comment>
<name>A0A9W6MC27_9ACTN</name>
<evidence type="ECO:0000256" key="1">
    <source>
        <dbReference type="SAM" id="MobiDB-lite"/>
    </source>
</evidence>
<reference evidence="2" key="1">
    <citation type="journal article" date="2014" name="Int. J. Syst. Evol. Microbiol.">
        <title>Complete genome sequence of Corynebacterium casei LMG S-19264T (=DSM 44701T), isolated from a smear-ripened cheese.</title>
        <authorList>
            <consortium name="US DOE Joint Genome Institute (JGI-PGF)"/>
            <person name="Walter F."/>
            <person name="Albersmeier A."/>
            <person name="Kalinowski J."/>
            <person name="Ruckert C."/>
        </authorList>
    </citation>
    <scope>NUCLEOTIDE SEQUENCE</scope>
    <source>
        <strain evidence="2">VKM Ac-2007</strain>
    </source>
</reference>
<feature type="region of interest" description="Disordered" evidence="1">
    <location>
        <begin position="1"/>
        <end position="28"/>
    </location>
</feature>
<gene>
    <name evidence="2" type="ORF">GCM10017600_23700</name>
</gene>
<reference evidence="2" key="2">
    <citation type="submission" date="2023-01" db="EMBL/GenBank/DDBJ databases">
        <authorList>
            <person name="Sun Q."/>
            <person name="Evtushenko L."/>
        </authorList>
    </citation>
    <scope>NUCLEOTIDE SEQUENCE</scope>
    <source>
        <strain evidence="2">VKM Ac-2007</strain>
    </source>
</reference>
<dbReference type="EMBL" id="BSEV01000004">
    <property type="protein sequence ID" value="GLK08964.1"/>
    <property type="molecule type" value="Genomic_DNA"/>
</dbReference>